<dbReference type="InterPro" id="IPR000805">
    <property type="entry name" value="Glyco_hydro_26"/>
</dbReference>
<feature type="active site" description="Nucleophile" evidence="4">
    <location>
        <position position="289"/>
    </location>
</feature>
<dbReference type="EMBL" id="JAHKKG010000010">
    <property type="protein sequence ID" value="MBU2668109.1"/>
    <property type="molecule type" value="Genomic_DNA"/>
</dbReference>
<dbReference type="Gene3D" id="2.60.120.260">
    <property type="entry name" value="Galactose-binding domain-like"/>
    <property type="match status" value="1"/>
</dbReference>
<reference evidence="7 8" key="1">
    <citation type="submission" date="2021-06" db="EMBL/GenBank/DDBJ databases">
        <title>Actinoplanes lichenicola sp. nov., and Actinoplanes ovalisporus sp. nov., isolated from lichen in Thailand.</title>
        <authorList>
            <person name="Saeng-In P."/>
            <person name="Kanchanasin P."/>
            <person name="Yuki M."/>
            <person name="Kudo T."/>
            <person name="Ohkuma M."/>
            <person name="Phongsopitanun W."/>
            <person name="Tanasupawat S."/>
        </authorList>
    </citation>
    <scope>NUCLEOTIDE SEQUENCE [LARGE SCALE GENOMIC DNA]</scope>
    <source>
        <strain evidence="7 8">NBRC 110975</strain>
    </source>
</reference>
<keyword evidence="8" id="KW-1185">Reference proteome</keyword>
<protein>
    <recommendedName>
        <fullName evidence="6">GH26 domain-containing protein</fullName>
    </recommendedName>
</protein>
<keyword evidence="3 4" id="KW-0326">Glycosidase</keyword>
<dbReference type="Proteomes" id="UP001519654">
    <property type="component" value="Unassembled WGS sequence"/>
</dbReference>
<dbReference type="PANTHER" id="PTHR40079:SF4">
    <property type="entry name" value="GH26 DOMAIN-CONTAINING PROTEIN-RELATED"/>
    <property type="match status" value="1"/>
</dbReference>
<dbReference type="PANTHER" id="PTHR40079">
    <property type="entry name" value="MANNAN ENDO-1,4-BETA-MANNOSIDASE E-RELATED"/>
    <property type="match status" value="1"/>
</dbReference>
<organism evidence="7 8">
    <name type="scientific">Paractinoplanes bogorensis</name>
    <dbReference type="NCBI Taxonomy" id="1610840"/>
    <lineage>
        <taxon>Bacteria</taxon>
        <taxon>Bacillati</taxon>
        <taxon>Actinomycetota</taxon>
        <taxon>Actinomycetes</taxon>
        <taxon>Micromonosporales</taxon>
        <taxon>Micromonosporaceae</taxon>
        <taxon>Paractinoplanes</taxon>
    </lineage>
</organism>
<dbReference type="InterPro" id="IPR006311">
    <property type="entry name" value="TAT_signal"/>
</dbReference>
<evidence type="ECO:0000259" key="6">
    <source>
        <dbReference type="PROSITE" id="PS51764"/>
    </source>
</evidence>
<dbReference type="InterPro" id="IPR008979">
    <property type="entry name" value="Galactose-bd-like_sf"/>
</dbReference>
<feature type="chain" id="PRO_5045560157" description="GH26 domain-containing protein" evidence="5">
    <location>
        <begin position="25"/>
        <end position="545"/>
    </location>
</feature>
<accession>A0ABS5YXD8</accession>
<dbReference type="InterPro" id="IPR017853">
    <property type="entry name" value="GH"/>
</dbReference>
<keyword evidence="2 4" id="KW-0378">Hydrolase</keyword>
<evidence type="ECO:0000256" key="4">
    <source>
        <dbReference type="PROSITE-ProRule" id="PRU01100"/>
    </source>
</evidence>
<evidence type="ECO:0000313" key="7">
    <source>
        <dbReference type="EMBL" id="MBU2668109.1"/>
    </source>
</evidence>
<feature type="signal peptide" evidence="5">
    <location>
        <begin position="1"/>
        <end position="24"/>
    </location>
</feature>
<dbReference type="SUPFAM" id="SSF51445">
    <property type="entry name" value="(Trans)glycosidases"/>
    <property type="match status" value="1"/>
</dbReference>
<evidence type="ECO:0000256" key="1">
    <source>
        <dbReference type="ARBA" id="ARBA00007754"/>
    </source>
</evidence>
<evidence type="ECO:0000313" key="8">
    <source>
        <dbReference type="Proteomes" id="UP001519654"/>
    </source>
</evidence>
<comment type="caution">
    <text evidence="7">The sequence shown here is derived from an EMBL/GenBank/DDBJ whole genome shotgun (WGS) entry which is preliminary data.</text>
</comment>
<dbReference type="SUPFAM" id="SSF49785">
    <property type="entry name" value="Galactose-binding domain-like"/>
    <property type="match status" value="1"/>
</dbReference>
<feature type="domain" description="GH26" evidence="6">
    <location>
        <begin position="30"/>
        <end position="353"/>
    </location>
</feature>
<dbReference type="PROSITE" id="PS51764">
    <property type="entry name" value="GH26"/>
    <property type="match status" value="1"/>
</dbReference>
<dbReference type="Gene3D" id="3.20.20.80">
    <property type="entry name" value="Glycosidases"/>
    <property type="match status" value="1"/>
</dbReference>
<evidence type="ECO:0000256" key="3">
    <source>
        <dbReference type="ARBA" id="ARBA00023295"/>
    </source>
</evidence>
<evidence type="ECO:0000256" key="2">
    <source>
        <dbReference type="ARBA" id="ARBA00022801"/>
    </source>
</evidence>
<sequence length="545" mass="60198">MPKHLFRRTAVAVAAALLTTAALAVAPHPAEAGRPLSARNLPSGGRVLFYMGQDSTTLGDFRDDVLDTDPRFPRPAGVTLYTNLVGAPMSGMFQPTDYGSGENDFPATINEFGGGLAVGLYLSDPAQTPLKAYAGTGDAATVARYRKWLDEFLTYLDRTGREVFLRIGYEFDGAWNAYDPELYKQAYRYIARRIDQLGARRIATVWQTASWPRVEKAPFDATAAGHWDRWYPGDAYVDWAGLSHFYGEQFDRYQWGCEKPENIASTPLRVQQSLLDFARRHRKPVFVSESAPQGFDLENKTAGCIFADPATGGPHATVPVTAQQIWDTWYGPYFRFVERNRDIIRGVAYINTDWKSQSMWNCRPGSCANGYWGDSRVQADPLILARFKNEISRSLYEHGPRRARPFEAPDFSGPGRSEAEYADLPHGGTTGIAIADPTASNDRTALIYANGASLAFDHVAGGTALGLRYATTTDNVNLTVLVNGVARHSVALPNRGAATNWADVTLPVPVPRDATVTLRLDSGDVVWIDYLTPGQRHDTIRRPFS</sequence>
<evidence type="ECO:0000256" key="5">
    <source>
        <dbReference type="SAM" id="SignalP"/>
    </source>
</evidence>
<keyword evidence="5" id="KW-0732">Signal</keyword>
<feature type="active site" description="Proton donor" evidence="4">
    <location>
        <position position="170"/>
    </location>
</feature>
<dbReference type="RefSeq" id="WP_215792355.1">
    <property type="nucleotide sequence ID" value="NZ_JAHKKG010000010.1"/>
</dbReference>
<name>A0ABS5YXD8_9ACTN</name>
<gene>
    <name evidence="7" type="ORF">KOI35_31825</name>
</gene>
<dbReference type="PROSITE" id="PS51318">
    <property type="entry name" value="TAT"/>
    <property type="match status" value="1"/>
</dbReference>
<proteinExistence type="inferred from homology"/>
<comment type="similarity">
    <text evidence="1 4">Belongs to the glycosyl hydrolase 26 family.</text>
</comment>
<dbReference type="InterPro" id="IPR022790">
    <property type="entry name" value="GH26_dom"/>
</dbReference>